<dbReference type="AlphaFoldDB" id="A0A2J6S744"/>
<keyword evidence="1" id="KW-0812">Transmembrane</keyword>
<reference evidence="2 3" key="1">
    <citation type="submission" date="2016-04" db="EMBL/GenBank/DDBJ databases">
        <title>A degradative enzymes factory behind the ericoid mycorrhizal symbiosis.</title>
        <authorList>
            <consortium name="DOE Joint Genome Institute"/>
            <person name="Martino E."/>
            <person name="Morin E."/>
            <person name="Grelet G."/>
            <person name="Kuo A."/>
            <person name="Kohler A."/>
            <person name="Daghino S."/>
            <person name="Barry K."/>
            <person name="Choi C."/>
            <person name="Cichocki N."/>
            <person name="Clum A."/>
            <person name="Copeland A."/>
            <person name="Hainaut M."/>
            <person name="Haridas S."/>
            <person name="Labutti K."/>
            <person name="Lindquist E."/>
            <person name="Lipzen A."/>
            <person name="Khouja H.-R."/>
            <person name="Murat C."/>
            <person name="Ohm R."/>
            <person name="Olson A."/>
            <person name="Spatafora J."/>
            <person name="Veneault-Fourrey C."/>
            <person name="Henrissat B."/>
            <person name="Grigoriev I."/>
            <person name="Martin F."/>
            <person name="Perotto S."/>
        </authorList>
    </citation>
    <scope>NUCLEOTIDE SEQUENCE [LARGE SCALE GENOMIC DNA]</scope>
    <source>
        <strain evidence="2 3">F</strain>
    </source>
</reference>
<evidence type="ECO:0000313" key="3">
    <source>
        <dbReference type="Proteomes" id="UP000235786"/>
    </source>
</evidence>
<feature type="transmembrane region" description="Helical" evidence="1">
    <location>
        <begin position="88"/>
        <end position="114"/>
    </location>
</feature>
<dbReference type="EMBL" id="KZ613939">
    <property type="protein sequence ID" value="PMD46566.1"/>
    <property type="molecule type" value="Genomic_DNA"/>
</dbReference>
<dbReference type="OrthoDB" id="10341599at2759"/>
<evidence type="ECO:0000313" key="2">
    <source>
        <dbReference type="EMBL" id="PMD46566.1"/>
    </source>
</evidence>
<sequence length="169" mass="19355">MAPQRLTTSVTIKEGDTRREETKRMINTGLYVVTEKVVFFILIVYGIMVFNLILWGIGIFMDLLIPFLPFAFALGFTDKGLRVLKIMILEETVIATTSLWIVLLPTVVFLYSGFRKSQHTQQFMALDIASVSLGYIQHLVELRQQVLWFLLIINKVILSEESHNQEDSG</sequence>
<accession>A0A2J6S744</accession>
<keyword evidence="1" id="KW-0472">Membrane</keyword>
<dbReference type="Proteomes" id="UP000235786">
    <property type="component" value="Unassembled WGS sequence"/>
</dbReference>
<keyword evidence="1" id="KW-1133">Transmembrane helix</keyword>
<organism evidence="2 3">
    <name type="scientific">Hyaloscypha variabilis (strain UAMH 11265 / GT02V1 / F)</name>
    <name type="common">Meliniomyces variabilis</name>
    <dbReference type="NCBI Taxonomy" id="1149755"/>
    <lineage>
        <taxon>Eukaryota</taxon>
        <taxon>Fungi</taxon>
        <taxon>Dikarya</taxon>
        <taxon>Ascomycota</taxon>
        <taxon>Pezizomycotina</taxon>
        <taxon>Leotiomycetes</taxon>
        <taxon>Helotiales</taxon>
        <taxon>Hyaloscyphaceae</taxon>
        <taxon>Hyaloscypha</taxon>
        <taxon>Hyaloscypha variabilis</taxon>
    </lineage>
</organism>
<evidence type="ECO:0000256" key="1">
    <source>
        <dbReference type="SAM" id="Phobius"/>
    </source>
</evidence>
<gene>
    <name evidence="2" type="ORF">L207DRAFT_216443</name>
</gene>
<keyword evidence="3" id="KW-1185">Reference proteome</keyword>
<proteinExistence type="predicted"/>
<name>A0A2J6S744_HYAVF</name>
<protein>
    <submittedName>
        <fullName evidence="2">Uncharacterized protein</fullName>
    </submittedName>
</protein>